<dbReference type="GO" id="GO:0000978">
    <property type="term" value="F:RNA polymerase II cis-regulatory region sequence-specific DNA binding"/>
    <property type="evidence" value="ECO:0007669"/>
    <property type="project" value="TreeGrafter"/>
</dbReference>
<keyword evidence="2" id="KW-0479">Metal-binding</keyword>
<keyword evidence="5" id="KW-0862">Zinc</keyword>
<dbReference type="InterPro" id="IPR050329">
    <property type="entry name" value="GLI_C2H2-zinc-finger"/>
</dbReference>
<feature type="compositionally biased region" description="Polar residues" evidence="10">
    <location>
        <begin position="79"/>
        <end position="88"/>
    </location>
</feature>
<dbReference type="PANTHER" id="PTHR19818:SF160">
    <property type="entry name" value="GASTRULA ZINC FINGER PROTEIN XLCGF17.1-LIKE"/>
    <property type="match status" value="1"/>
</dbReference>
<dbReference type="PROSITE" id="PS50157">
    <property type="entry name" value="ZINC_FINGER_C2H2_2"/>
    <property type="match status" value="2"/>
</dbReference>
<dbReference type="KEGG" id="ncs:NCAS_0C04230"/>
<proteinExistence type="predicted"/>
<dbReference type="AlphaFoldDB" id="G0VD51"/>
<dbReference type="FunFam" id="3.30.160.60:FF:000594">
    <property type="entry name" value="Transcription factor HIVEP2"/>
    <property type="match status" value="1"/>
</dbReference>
<dbReference type="InterPro" id="IPR013087">
    <property type="entry name" value="Znf_C2H2_type"/>
</dbReference>
<feature type="region of interest" description="Disordered" evidence="10">
    <location>
        <begin position="77"/>
        <end position="118"/>
    </location>
</feature>
<comment type="subcellular location">
    <subcellularLocation>
        <location evidence="1">Nucleus</location>
    </subcellularLocation>
</comment>
<evidence type="ECO:0000256" key="2">
    <source>
        <dbReference type="ARBA" id="ARBA00022723"/>
    </source>
</evidence>
<reference evidence="12 13" key="1">
    <citation type="journal article" date="2011" name="Proc. Natl. Acad. Sci. U.S.A.">
        <title>Evolutionary erosion of yeast sex chromosomes by mating-type switching accidents.</title>
        <authorList>
            <person name="Gordon J.L."/>
            <person name="Armisen D."/>
            <person name="Proux-Wera E."/>
            <person name="Oheigeartaigh S.S."/>
            <person name="Byrne K.P."/>
            <person name="Wolfe K.H."/>
        </authorList>
    </citation>
    <scope>NUCLEOTIDE SEQUENCE [LARGE SCALE GENOMIC DNA]</scope>
    <source>
        <strain evidence="13">ATCC 76901 / BCRC 22586 / CBS 4309 / NBRC 1992 / NRRL Y-12630</strain>
    </source>
</reference>
<keyword evidence="3" id="KW-0677">Repeat</keyword>
<accession>G0VD51</accession>
<sequence length="338" mass="37856">MESIILKSHPFPPHINIGLMNSQHSEDLAHPQNHRHSFDASIIDSSAYKKNLEDAYSLPNSPENGGRSAFITLPPCSSLVHTGQKSSRTTPAPPPAPTENKAKYPAQPQGVPQGVSQGAPQNYELQVSQQNKSPLQYPQQTIPLAAYPQFQNQQMYPPNQQYHATGLPSYPPIVFGQVSPPQAAPMIDPRQGPNQPYIQIYPQPQTQMPMQSQPIVFPNNNNVKFPQDGYDPHQFPNYNILMNDGVVDYLQPPSRSAIQKNLNLASRLRKQCPVCGKICSRPSTLKTHYLIHTGDTPFRCPWKSCNKSFNVKSNMLRHLKSHQKKGAKTYVINERKPT</sequence>
<dbReference type="GO" id="GO:0045944">
    <property type="term" value="P:positive regulation of transcription by RNA polymerase II"/>
    <property type="evidence" value="ECO:0007669"/>
    <property type="project" value="UniProtKB-ARBA"/>
</dbReference>
<protein>
    <recommendedName>
        <fullName evidence="11">C2H2-type domain-containing protein</fullName>
    </recommendedName>
</protein>
<dbReference type="PROSITE" id="PS00028">
    <property type="entry name" value="ZINC_FINGER_C2H2_1"/>
    <property type="match status" value="2"/>
</dbReference>
<dbReference type="RefSeq" id="XP_003675777.1">
    <property type="nucleotide sequence ID" value="XM_003675729.1"/>
</dbReference>
<keyword evidence="4 9" id="KW-0863">Zinc-finger</keyword>
<dbReference type="GeneID" id="96902994"/>
<dbReference type="FunCoup" id="G0VD51">
    <property type="interactions" value="369"/>
</dbReference>
<dbReference type="Gene3D" id="3.30.160.60">
    <property type="entry name" value="Classic Zinc Finger"/>
    <property type="match status" value="2"/>
</dbReference>
<evidence type="ECO:0000313" key="12">
    <source>
        <dbReference type="EMBL" id="CCC69413.1"/>
    </source>
</evidence>
<dbReference type="GO" id="GO:0005634">
    <property type="term" value="C:nucleus"/>
    <property type="evidence" value="ECO:0007669"/>
    <property type="project" value="UniProtKB-SubCell"/>
</dbReference>
<evidence type="ECO:0000256" key="7">
    <source>
        <dbReference type="ARBA" id="ARBA00023163"/>
    </source>
</evidence>
<keyword evidence="6" id="KW-0805">Transcription regulation</keyword>
<dbReference type="SUPFAM" id="SSF57667">
    <property type="entry name" value="beta-beta-alpha zinc fingers"/>
    <property type="match status" value="1"/>
</dbReference>
<keyword evidence="13" id="KW-1185">Reference proteome</keyword>
<feature type="domain" description="C2H2-type" evidence="11">
    <location>
        <begin position="270"/>
        <end position="297"/>
    </location>
</feature>
<dbReference type="HOGENOM" id="CLU_821569_0_0_1"/>
<dbReference type="Pfam" id="PF00096">
    <property type="entry name" value="zf-C2H2"/>
    <property type="match status" value="2"/>
</dbReference>
<name>G0VD51_NAUCA</name>
<feature type="compositionally biased region" description="Low complexity" evidence="10">
    <location>
        <begin position="105"/>
        <end position="118"/>
    </location>
</feature>
<evidence type="ECO:0000256" key="4">
    <source>
        <dbReference type="ARBA" id="ARBA00022771"/>
    </source>
</evidence>
<feature type="domain" description="C2H2-type" evidence="11">
    <location>
        <begin position="298"/>
        <end position="327"/>
    </location>
</feature>
<evidence type="ECO:0000259" key="11">
    <source>
        <dbReference type="PROSITE" id="PS50157"/>
    </source>
</evidence>
<dbReference type="GO" id="GO:0008270">
    <property type="term" value="F:zinc ion binding"/>
    <property type="evidence" value="ECO:0007669"/>
    <property type="project" value="UniProtKB-KW"/>
</dbReference>
<evidence type="ECO:0000256" key="3">
    <source>
        <dbReference type="ARBA" id="ARBA00022737"/>
    </source>
</evidence>
<dbReference type="InParanoid" id="G0VD51"/>
<evidence type="ECO:0000313" key="13">
    <source>
        <dbReference type="Proteomes" id="UP000001640"/>
    </source>
</evidence>
<evidence type="ECO:0000256" key="6">
    <source>
        <dbReference type="ARBA" id="ARBA00023015"/>
    </source>
</evidence>
<evidence type="ECO:0000256" key="1">
    <source>
        <dbReference type="ARBA" id="ARBA00004123"/>
    </source>
</evidence>
<dbReference type="eggNOG" id="KOG1721">
    <property type="taxonomic scope" value="Eukaryota"/>
</dbReference>
<dbReference type="EMBL" id="HE576754">
    <property type="protein sequence ID" value="CCC69413.1"/>
    <property type="molecule type" value="Genomic_DNA"/>
</dbReference>
<dbReference type="SMART" id="SM00355">
    <property type="entry name" value="ZnF_C2H2"/>
    <property type="match status" value="2"/>
</dbReference>
<keyword evidence="7" id="KW-0804">Transcription</keyword>
<evidence type="ECO:0000256" key="10">
    <source>
        <dbReference type="SAM" id="MobiDB-lite"/>
    </source>
</evidence>
<evidence type="ECO:0000256" key="8">
    <source>
        <dbReference type="ARBA" id="ARBA00023242"/>
    </source>
</evidence>
<evidence type="ECO:0000256" key="5">
    <source>
        <dbReference type="ARBA" id="ARBA00022833"/>
    </source>
</evidence>
<dbReference type="InterPro" id="IPR036236">
    <property type="entry name" value="Znf_C2H2_sf"/>
</dbReference>
<evidence type="ECO:0000256" key="9">
    <source>
        <dbReference type="PROSITE-ProRule" id="PRU00042"/>
    </source>
</evidence>
<organism evidence="12 13">
    <name type="scientific">Naumovozyma castellii</name>
    <name type="common">Yeast</name>
    <name type="synonym">Saccharomyces castellii</name>
    <dbReference type="NCBI Taxonomy" id="27288"/>
    <lineage>
        <taxon>Eukaryota</taxon>
        <taxon>Fungi</taxon>
        <taxon>Dikarya</taxon>
        <taxon>Ascomycota</taxon>
        <taxon>Saccharomycotina</taxon>
        <taxon>Saccharomycetes</taxon>
        <taxon>Saccharomycetales</taxon>
        <taxon>Saccharomycetaceae</taxon>
        <taxon>Naumovozyma</taxon>
    </lineage>
</organism>
<gene>
    <name evidence="12" type="primary">NCAS0C04230</name>
    <name evidence="12" type="ordered locus">NCAS_0C04230</name>
</gene>
<keyword evidence="8" id="KW-0539">Nucleus</keyword>
<dbReference type="GO" id="GO:0000981">
    <property type="term" value="F:DNA-binding transcription factor activity, RNA polymerase II-specific"/>
    <property type="evidence" value="ECO:0007669"/>
    <property type="project" value="TreeGrafter"/>
</dbReference>
<dbReference type="OrthoDB" id="6077919at2759"/>
<reference key="2">
    <citation type="submission" date="2011-08" db="EMBL/GenBank/DDBJ databases">
        <title>Genome sequence of Naumovozyma castellii.</title>
        <authorList>
            <person name="Gordon J.L."/>
            <person name="Armisen D."/>
            <person name="Proux-Wera E."/>
            <person name="OhEigeartaigh S.S."/>
            <person name="Byrne K.P."/>
            <person name="Wolfe K.H."/>
        </authorList>
    </citation>
    <scope>NUCLEOTIDE SEQUENCE</scope>
    <source>
        <strain>Type strain:CBS 4309</strain>
    </source>
</reference>
<dbReference type="PANTHER" id="PTHR19818">
    <property type="entry name" value="ZINC FINGER PROTEIN ZIC AND GLI"/>
    <property type="match status" value="1"/>
</dbReference>
<dbReference type="Proteomes" id="UP000001640">
    <property type="component" value="Chromosome 3"/>
</dbReference>